<dbReference type="EMBL" id="NMRN01000114">
    <property type="protein sequence ID" value="PAS91284.1"/>
    <property type="molecule type" value="Genomic_DNA"/>
</dbReference>
<reference evidence="1 4" key="1">
    <citation type="submission" date="2016-08" db="EMBL/GenBank/DDBJ databases">
        <title>Candidatus Dactylopiibacterium carminicum genome sequence.</title>
        <authorList>
            <person name="Ramirez-Puebla S.T."/>
            <person name="Ormeno-Orrillo E."/>
            <person name="Vera-Ponce De Leon A."/>
            <person name="Luis L."/>
            <person name="Sanchez-Flores A."/>
            <person name="Monica R."/>
            <person name="Martinez-Romero E."/>
        </authorList>
    </citation>
    <scope>NUCLEOTIDE SEQUENCE [LARGE SCALE GENOMIC DNA]</scope>
    <source>
        <strain evidence="1">END1</strain>
    </source>
</reference>
<dbReference type="Gene3D" id="1.10.1220.10">
    <property type="entry name" value="Met repressor-like"/>
    <property type="match status" value="1"/>
</dbReference>
<dbReference type="InterPro" id="IPR010985">
    <property type="entry name" value="Ribbon_hlx_hlx"/>
</dbReference>
<evidence type="ECO:0000313" key="2">
    <source>
        <dbReference type="EMBL" id="PAS91284.1"/>
    </source>
</evidence>
<accession>A0A272EMD9</accession>
<dbReference type="Proteomes" id="UP000216107">
    <property type="component" value="Unassembled WGS sequence"/>
</dbReference>
<evidence type="ECO:0000313" key="3">
    <source>
        <dbReference type="Proteomes" id="UP000216107"/>
    </source>
</evidence>
<dbReference type="GO" id="GO:0006355">
    <property type="term" value="P:regulation of DNA-templated transcription"/>
    <property type="evidence" value="ECO:0007669"/>
    <property type="project" value="InterPro"/>
</dbReference>
<gene>
    <name evidence="1" type="ORF">BGI27_17585</name>
    <name evidence="2" type="ORF">CGU29_17320</name>
</gene>
<sequence length="87" mass="9549">MPNTVSISDKLAERLEAAAGSFNRTPDSVVSEALQAWLDREDRRMRETIEAIEDAAAGNVVSHEAVSAWIDSWDTDHELPCPGSPQQ</sequence>
<evidence type="ECO:0000313" key="4">
    <source>
        <dbReference type="Proteomes" id="UP000623509"/>
    </source>
</evidence>
<dbReference type="EMBL" id="MDUX01000118">
    <property type="protein sequence ID" value="KAF7597662.1"/>
    <property type="molecule type" value="Genomic_DNA"/>
</dbReference>
<dbReference type="RefSeq" id="WP_095526085.1">
    <property type="nucleotide sequence ID" value="NZ_MDUX01000118.1"/>
</dbReference>
<keyword evidence="4" id="KW-1185">Reference proteome</keyword>
<dbReference type="InterPro" id="IPR013321">
    <property type="entry name" value="Arc_rbn_hlx_hlx"/>
</dbReference>
<dbReference type="AlphaFoldDB" id="A0A272EMD9"/>
<reference evidence="2 3" key="2">
    <citation type="submission" date="2017-07" db="EMBL/GenBank/DDBJ databases">
        <title>Candidatus Dactylopiibacterium carminicum, a nitrogen-fixing symbiont of the cochineal insect Dactylopius coccus and Dactylopius opuntiae (Hemiptera: Coccoidea: Dactylopiidae).</title>
        <authorList>
            <person name="Vera A."/>
        </authorList>
    </citation>
    <scope>NUCLEOTIDE SEQUENCE [LARGE SCALE GENOMIC DNA]</scope>
    <source>
        <strain evidence="2 3">NFDCM</strain>
    </source>
</reference>
<name>A0A272EMD9_9RHOO</name>
<comment type="caution">
    <text evidence="2">The sequence shown here is derived from an EMBL/GenBank/DDBJ whole genome shotgun (WGS) entry which is preliminary data.</text>
</comment>
<evidence type="ECO:0000313" key="1">
    <source>
        <dbReference type="EMBL" id="KAF7597662.1"/>
    </source>
</evidence>
<dbReference type="OrthoDB" id="5298181at2"/>
<dbReference type="Proteomes" id="UP000623509">
    <property type="component" value="Unassembled WGS sequence"/>
</dbReference>
<dbReference type="SUPFAM" id="SSF47598">
    <property type="entry name" value="Ribbon-helix-helix"/>
    <property type="match status" value="1"/>
</dbReference>
<organism evidence="2 3">
    <name type="scientific">Candidatus Dactylopiibacterium carminicum</name>
    <dbReference type="NCBI Taxonomy" id="857335"/>
    <lineage>
        <taxon>Bacteria</taxon>
        <taxon>Pseudomonadati</taxon>
        <taxon>Pseudomonadota</taxon>
        <taxon>Betaproteobacteria</taxon>
        <taxon>Rhodocyclales</taxon>
        <taxon>Rhodocyclaceae</taxon>
        <taxon>Candidatus Dactylopiibacterium</taxon>
    </lineage>
</organism>
<proteinExistence type="predicted"/>
<protein>
    <submittedName>
        <fullName evidence="2">CopG family transcriptional regulator</fullName>
    </submittedName>
</protein>